<gene>
    <name evidence="1" type="ORF">VZ95_06450</name>
</gene>
<protein>
    <submittedName>
        <fullName evidence="1">Acetyltransferase</fullName>
    </submittedName>
</protein>
<evidence type="ECO:0000313" key="2">
    <source>
        <dbReference type="Proteomes" id="UP000033774"/>
    </source>
</evidence>
<reference evidence="1 2" key="1">
    <citation type="submission" date="2015-03" db="EMBL/GenBank/DDBJ databases">
        <title>Draft genome sequence of Elstera litoralis.</title>
        <authorList>
            <person name="Rahalkar M.C."/>
            <person name="Dhakephalkar P.K."/>
            <person name="Pore S.D."/>
            <person name="Arora P."/>
            <person name="Kapse N.G."/>
            <person name="Pandit P.S."/>
        </authorList>
    </citation>
    <scope>NUCLEOTIDE SEQUENCE [LARGE SCALE GENOMIC DNA]</scope>
    <source>
        <strain evidence="1 2">Dia-1</strain>
    </source>
</reference>
<sequence>FVREGVRRSALQIGTDRWDIAFYAILRAEYEARD</sequence>
<name>A0A0F3ITZ0_9PROT</name>
<evidence type="ECO:0000313" key="1">
    <source>
        <dbReference type="EMBL" id="KJV10210.1"/>
    </source>
</evidence>
<dbReference type="Proteomes" id="UP000033774">
    <property type="component" value="Unassembled WGS sequence"/>
</dbReference>
<keyword evidence="1" id="KW-0808">Transferase</keyword>
<dbReference type="AlphaFoldDB" id="A0A0F3ITZ0"/>
<dbReference type="GO" id="GO:0016740">
    <property type="term" value="F:transferase activity"/>
    <property type="evidence" value="ECO:0007669"/>
    <property type="project" value="UniProtKB-KW"/>
</dbReference>
<dbReference type="EMBL" id="LAJY01000131">
    <property type="protein sequence ID" value="KJV10210.1"/>
    <property type="molecule type" value="Genomic_DNA"/>
</dbReference>
<feature type="non-terminal residue" evidence="1">
    <location>
        <position position="1"/>
    </location>
</feature>
<organism evidence="1 2">
    <name type="scientific">Elstera litoralis</name>
    <dbReference type="NCBI Taxonomy" id="552518"/>
    <lineage>
        <taxon>Bacteria</taxon>
        <taxon>Pseudomonadati</taxon>
        <taxon>Pseudomonadota</taxon>
        <taxon>Alphaproteobacteria</taxon>
        <taxon>Rhodospirillales</taxon>
        <taxon>Rhodospirillaceae</taxon>
        <taxon>Elstera</taxon>
    </lineage>
</organism>
<proteinExistence type="predicted"/>
<keyword evidence="2" id="KW-1185">Reference proteome</keyword>
<comment type="caution">
    <text evidence="1">The sequence shown here is derived from an EMBL/GenBank/DDBJ whole genome shotgun (WGS) entry which is preliminary data.</text>
</comment>
<accession>A0A0F3ITZ0</accession>